<dbReference type="AlphaFoldDB" id="A0A382C703"/>
<gene>
    <name evidence="2" type="ORF">METZ01_LOCUS174513</name>
</gene>
<proteinExistence type="predicted"/>
<accession>A0A382C703</accession>
<feature type="region of interest" description="Disordered" evidence="1">
    <location>
        <begin position="1"/>
        <end position="27"/>
    </location>
</feature>
<sequence length="27" mass="2915">MIRSGRPRRPGTRHGPGLHAAPPMHTA</sequence>
<protein>
    <submittedName>
        <fullName evidence="2">Uncharacterized protein</fullName>
    </submittedName>
</protein>
<reference evidence="2" key="1">
    <citation type="submission" date="2018-05" db="EMBL/GenBank/DDBJ databases">
        <authorList>
            <person name="Lanie J.A."/>
            <person name="Ng W.-L."/>
            <person name="Kazmierczak K.M."/>
            <person name="Andrzejewski T.M."/>
            <person name="Davidsen T.M."/>
            <person name="Wayne K.J."/>
            <person name="Tettelin H."/>
            <person name="Glass J.I."/>
            <person name="Rusch D."/>
            <person name="Podicherti R."/>
            <person name="Tsui H.-C.T."/>
            <person name="Winkler M.E."/>
        </authorList>
    </citation>
    <scope>NUCLEOTIDE SEQUENCE</scope>
</reference>
<evidence type="ECO:0000313" key="2">
    <source>
        <dbReference type="EMBL" id="SVB21659.1"/>
    </source>
</evidence>
<dbReference type="EMBL" id="UINC01033032">
    <property type="protein sequence ID" value="SVB21659.1"/>
    <property type="molecule type" value="Genomic_DNA"/>
</dbReference>
<evidence type="ECO:0000256" key="1">
    <source>
        <dbReference type="SAM" id="MobiDB-lite"/>
    </source>
</evidence>
<feature type="compositionally biased region" description="Basic residues" evidence="1">
    <location>
        <begin position="1"/>
        <end position="12"/>
    </location>
</feature>
<name>A0A382C703_9ZZZZ</name>
<organism evidence="2">
    <name type="scientific">marine metagenome</name>
    <dbReference type="NCBI Taxonomy" id="408172"/>
    <lineage>
        <taxon>unclassified sequences</taxon>
        <taxon>metagenomes</taxon>
        <taxon>ecological metagenomes</taxon>
    </lineage>
</organism>